<reference evidence="1 2" key="3">
    <citation type="journal article" date="2022" name="Microbiol. Spectr.">
        <title>Folding features and dynamics of 3D genome architecture in plant fungal pathogens.</title>
        <authorList>
            <person name="Xia C."/>
        </authorList>
    </citation>
    <scope>NUCLEOTIDE SEQUENCE [LARGE SCALE GENOMIC DNA]</scope>
    <source>
        <strain evidence="1 2">93-210</strain>
    </source>
</reference>
<keyword evidence="2" id="KW-1185">Reference proteome</keyword>
<dbReference type="EMBL" id="CM045878">
    <property type="protein sequence ID" value="KAI7940389.1"/>
    <property type="molecule type" value="Genomic_DNA"/>
</dbReference>
<gene>
    <name evidence="1" type="ORF">MJO28_014041</name>
</gene>
<reference evidence="2" key="2">
    <citation type="journal article" date="2018" name="Mol. Plant Microbe Interact.">
        <title>Genome sequence resources for the wheat stripe rust pathogen (Puccinia striiformis f. sp. tritici) and the barley stripe rust pathogen (Puccinia striiformis f. sp. hordei).</title>
        <authorList>
            <person name="Xia C."/>
            <person name="Wang M."/>
            <person name="Yin C."/>
            <person name="Cornejo O.E."/>
            <person name="Hulbert S.H."/>
            <person name="Chen X."/>
        </authorList>
    </citation>
    <scope>NUCLEOTIDE SEQUENCE [LARGE SCALE GENOMIC DNA]</scope>
    <source>
        <strain evidence="2">93-210</strain>
    </source>
</reference>
<comment type="caution">
    <text evidence="1">The sequence shown here is derived from an EMBL/GenBank/DDBJ whole genome shotgun (WGS) entry which is preliminary data.</text>
</comment>
<accession>A0ACC0DWF6</accession>
<sequence>MVFPLHEGQSKQFVILTDLNLSKLKAQNTRELLSILLVVIFLAFHTCIIYFDDSPRTSSAVGLKIDLSLSSVQEIVLQWKASTVLSEEVYSRFKSLNAFRIITKILSLDDAIHIYDTQSRHLLFLIELEYIPILQRS</sequence>
<name>A0ACC0DWF6_9BASI</name>
<protein>
    <submittedName>
        <fullName evidence="1">Uncharacterized protein</fullName>
    </submittedName>
</protein>
<evidence type="ECO:0000313" key="1">
    <source>
        <dbReference type="EMBL" id="KAI7940389.1"/>
    </source>
</evidence>
<evidence type="ECO:0000313" key="2">
    <source>
        <dbReference type="Proteomes" id="UP001060170"/>
    </source>
</evidence>
<reference evidence="2" key="1">
    <citation type="journal article" date="2018" name="BMC Genomics">
        <title>Genomic insights into host adaptation between the wheat stripe rust pathogen (Puccinia striiformis f. sp. tritici) and the barley stripe rust pathogen (Puccinia striiformis f. sp. hordei).</title>
        <authorList>
            <person name="Xia C."/>
            <person name="Wang M."/>
            <person name="Yin C."/>
            <person name="Cornejo O.E."/>
            <person name="Hulbert S.H."/>
            <person name="Chen X."/>
        </authorList>
    </citation>
    <scope>NUCLEOTIDE SEQUENCE [LARGE SCALE GENOMIC DNA]</scope>
    <source>
        <strain evidence="2">93-210</strain>
    </source>
</reference>
<dbReference type="Proteomes" id="UP001060170">
    <property type="component" value="Chromosome 14"/>
</dbReference>
<proteinExistence type="predicted"/>
<organism evidence="1 2">
    <name type="scientific">Puccinia striiformis f. sp. tritici</name>
    <dbReference type="NCBI Taxonomy" id="168172"/>
    <lineage>
        <taxon>Eukaryota</taxon>
        <taxon>Fungi</taxon>
        <taxon>Dikarya</taxon>
        <taxon>Basidiomycota</taxon>
        <taxon>Pucciniomycotina</taxon>
        <taxon>Pucciniomycetes</taxon>
        <taxon>Pucciniales</taxon>
        <taxon>Pucciniaceae</taxon>
        <taxon>Puccinia</taxon>
    </lineage>
</organism>